<dbReference type="PANTHER" id="PTHR14465">
    <property type="entry name" value="IQ DOMAIN-CONTAINING PROTEIN H"/>
    <property type="match status" value="1"/>
</dbReference>
<dbReference type="PROSITE" id="PS50096">
    <property type="entry name" value="IQ"/>
    <property type="match status" value="1"/>
</dbReference>
<dbReference type="InterPro" id="IPR038752">
    <property type="entry name" value="IQCH"/>
</dbReference>
<feature type="non-terminal residue" evidence="3">
    <location>
        <position position="1"/>
    </location>
</feature>
<dbReference type="PANTHER" id="PTHR14465:SF0">
    <property type="entry name" value="IQ DOMAIN-CONTAINING PROTEIN H"/>
    <property type="match status" value="1"/>
</dbReference>
<comment type="caution">
    <text evidence="3">The sequence shown here is derived from an EMBL/GenBank/DDBJ whole genome shotgun (WGS) entry which is preliminary data.</text>
</comment>
<dbReference type="InterPro" id="IPR056855">
    <property type="entry name" value="ATP-grasp_IQCH"/>
</dbReference>
<feature type="region of interest" description="Disordered" evidence="1">
    <location>
        <begin position="904"/>
        <end position="926"/>
    </location>
</feature>
<feature type="compositionally biased region" description="Basic and acidic residues" evidence="1">
    <location>
        <begin position="911"/>
        <end position="923"/>
    </location>
</feature>
<dbReference type="Pfam" id="PF24923">
    <property type="entry name" value="ATP-grasp_IQCH"/>
    <property type="match status" value="1"/>
</dbReference>
<feature type="non-terminal residue" evidence="3">
    <location>
        <position position="1169"/>
    </location>
</feature>
<protein>
    <submittedName>
        <fullName evidence="3">IQCH protein</fullName>
    </submittedName>
</protein>
<feature type="domain" description="IQCH-like ATP-grasp" evidence="2">
    <location>
        <begin position="635"/>
        <end position="900"/>
    </location>
</feature>
<proteinExistence type="predicted"/>
<evidence type="ECO:0000313" key="4">
    <source>
        <dbReference type="Proteomes" id="UP001166093"/>
    </source>
</evidence>
<dbReference type="Pfam" id="PF15031">
    <property type="entry name" value="DUF4528"/>
    <property type="match status" value="1"/>
</dbReference>
<evidence type="ECO:0000256" key="1">
    <source>
        <dbReference type="SAM" id="MobiDB-lite"/>
    </source>
</evidence>
<dbReference type="InterPro" id="IPR029245">
    <property type="entry name" value="DUF4528"/>
</dbReference>
<sequence length="1169" mass="131121">VQEDLCHLKENITRITIQRSGEVIDIQALETAIQRTENGLRKHAEEYLNTVNNKILTLPSIDESAGRTDQPGNWKPKSEAVRDRRPLAAAAHCSPGEQHKHARNMKIMYDASNPSNRALLSEKYGVQMPHLNRRKEEPAQLQKISRGPTVGNLSVVPAAYRNNPYLVSSVPKNEGKKGIASLLERGLVPSAAHISIVPPPVRPRTMPLHSRDEKHTTAPTGGFSSNLAGVHLYLSSSAEPNGIDPILISTQLAQKGIHAPPPSIVSKKSASKHRRLPIQPNTELVQYNPQPPPVTPSLHGPDYCFTLCNGLIDYRAPDLLAFKQHYCLSWGGILSLLESLTELLKEYAVPVAIVHGQRLAELAMGSELDIPPAPEYLVSVLENYVDVWELMNRPGQRYKGVGGVGMAAVKIQSSWRRHRVRAAYLEYRRQKWAAGAIAISWLLHAQMVRMKKALKGSHQRHLENFRSRAKHLAANWNHIRTSRRTIIHIPSLGYSQPLRFSVNDLDIQQNLQMGRLCDIQDPSVDVIYVCPVKLSVEVQQYYSRLLGLHKVVDSGLLEDAADMQDRFKILTPEAMDSFQTHNMCLSTLLKYSPQTIKRIKNLIKGRHAYVVGGVLHKDDLAVADILNVPILGSEPEVAHLYSTKSGNKRIFASAGVPIPPGECDIYNLQQMHEVVSQLIIDNLNIRRWLLKMDSEFGGRGTAHFEISHMKCYSWILKEYRRYGPEEWKKKWAQEPALLKILEELPEYLSQHGKLVNKKRFPSWKKFLEAFLSQGGVVEACPPSESITKLTVDMLIEPNGKMSMVSCGDQIHAGTPLECCGTSVPQSSVDPDILHSMCMRITAACKSRGVMGYLSIDLVTFIHPHTMEQQVWATDLDLCYSDQLSMTQLMLLMTRGRLDCRSSQLEVPPPARDVKQPGRLREEAATPPTVTSHYAVMSTQLRHTNLAMVHYSVFFQMCKAQGVGFDIKERQGTLFILHDSHKRHSLGMITIGEALQGTLMTFARNLSIIHQEISAPNMQGETNFKGIINDIEGILGVTIENQARASEVLTQHLQQRRLPFWTSFCVSYSAVENDQFGLSHFNWTVQGANYHILRTGCFPFIKYHCSKAPWQDLEFENTFFTALKVINLGIPTLAYGIGSWFVATVPETVHTSSGPVTVYFAYKEDEGAMF</sequence>
<dbReference type="EMBL" id="JAAWVQ010087248">
    <property type="protein sequence ID" value="MBN3279236.1"/>
    <property type="molecule type" value="Genomic_DNA"/>
</dbReference>
<name>A0ABS2XYV9_POLSP</name>
<reference evidence="3" key="1">
    <citation type="journal article" date="2021" name="Cell">
        <title>Tracing the genetic footprints of vertebrate landing in non-teleost ray-finned fishes.</title>
        <authorList>
            <person name="Bi X."/>
            <person name="Wang K."/>
            <person name="Yang L."/>
            <person name="Pan H."/>
            <person name="Jiang H."/>
            <person name="Wei Q."/>
            <person name="Fang M."/>
            <person name="Yu H."/>
            <person name="Zhu C."/>
            <person name="Cai Y."/>
            <person name="He Y."/>
            <person name="Gan X."/>
            <person name="Zeng H."/>
            <person name="Yu D."/>
            <person name="Zhu Y."/>
            <person name="Jiang H."/>
            <person name="Qiu Q."/>
            <person name="Yang H."/>
            <person name="Zhang Y.E."/>
            <person name="Wang W."/>
            <person name="Zhu M."/>
            <person name="He S."/>
            <person name="Zhang G."/>
        </authorList>
    </citation>
    <scope>NUCLEOTIDE SEQUENCE</scope>
    <source>
        <strain evidence="3">Pddl_001</strain>
    </source>
</reference>
<dbReference type="Proteomes" id="UP001166093">
    <property type="component" value="Unassembled WGS sequence"/>
</dbReference>
<feature type="region of interest" description="Disordered" evidence="1">
    <location>
        <begin position="198"/>
        <end position="222"/>
    </location>
</feature>
<feature type="region of interest" description="Disordered" evidence="1">
    <location>
        <begin position="62"/>
        <end position="81"/>
    </location>
</feature>
<gene>
    <name evidence="3" type="primary">Iqch_0</name>
    <name evidence="3" type="ORF">GTO93_0015446</name>
</gene>
<organism evidence="3 4">
    <name type="scientific">Polyodon spathula</name>
    <name type="common">North American paddlefish</name>
    <name type="synonym">Squalus spathula</name>
    <dbReference type="NCBI Taxonomy" id="7913"/>
    <lineage>
        <taxon>Eukaryota</taxon>
        <taxon>Metazoa</taxon>
        <taxon>Chordata</taxon>
        <taxon>Craniata</taxon>
        <taxon>Vertebrata</taxon>
        <taxon>Euteleostomi</taxon>
        <taxon>Actinopterygii</taxon>
        <taxon>Chondrostei</taxon>
        <taxon>Acipenseriformes</taxon>
        <taxon>Polyodontidae</taxon>
        <taxon>Polyodon</taxon>
    </lineage>
</organism>
<keyword evidence="4" id="KW-1185">Reference proteome</keyword>
<accession>A0ABS2XYV9</accession>
<evidence type="ECO:0000313" key="3">
    <source>
        <dbReference type="EMBL" id="MBN3279236.1"/>
    </source>
</evidence>
<evidence type="ECO:0000259" key="2">
    <source>
        <dbReference type="Pfam" id="PF24923"/>
    </source>
</evidence>